<accession>A0A1M6ES98</accession>
<dbReference type="PANTHER" id="PTHR13748:SF62">
    <property type="entry name" value="COBW DOMAIN-CONTAINING PROTEIN"/>
    <property type="match status" value="1"/>
</dbReference>
<dbReference type="Proteomes" id="UP000184185">
    <property type="component" value="Unassembled WGS sequence"/>
</dbReference>
<reference evidence="2 3" key="1">
    <citation type="submission" date="2016-11" db="EMBL/GenBank/DDBJ databases">
        <authorList>
            <person name="Jaros S."/>
            <person name="Januszkiewicz K."/>
            <person name="Wedrychowicz H."/>
        </authorList>
    </citation>
    <scope>NUCLEOTIDE SEQUENCE [LARGE SCALE GENOMIC DNA]</scope>
    <source>
        <strain evidence="2 3">DSM 14809</strain>
    </source>
</reference>
<dbReference type="SUPFAM" id="SSF52540">
    <property type="entry name" value="P-loop containing nucleoside triphosphate hydrolases"/>
    <property type="match status" value="1"/>
</dbReference>
<keyword evidence="3" id="KW-1185">Reference proteome</keyword>
<evidence type="ECO:0000313" key="2">
    <source>
        <dbReference type="EMBL" id="SHI88361.1"/>
    </source>
</evidence>
<dbReference type="InterPro" id="IPR051316">
    <property type="entry name" value="Zinc-reg_GTPase_activator"/>
</dbReference>
<dbReference type="STRING" id="185007.SAMN02910350_01358"/>
<evidence type="ECO:0000313" key="3">
    <source>
        <dbReference type="Proteomes" id="UP000184185"/>
    </source>
</evidence>
<dbReference type="InterPro" id="IPR003495">
    <property type="entry name" value="CobW/HypB/UreG_nucleotide-bd"/>
</dbReference>
<dbReference type="EMBL" id="FQYQ01000006">
    <property type="protein sequence ID" value="SHI88361.1"/>
    <property type="molecule type" value="Genomic_DNA"/>
</dbReference>
<proteinExistence type="predicted"/>
<dbReference type="Pfam" id="PF02492">
    <property type="entry name" value="cobW"/>
    <property type="match status" value="1"/>
</dbReference>
<gene>
    <name evidence="2" type="ORF">SAMN02745725_01316</name>
</gene>
<dbReference type="OrthoDB" id="9808822at2"/>
<name>A0A1M6ES98_PSEXY</name>
<dbReference type="Gene3D" id="3.40.50.300">
    <property type="entry name" value="P-loop containing nucleotide triphosphate hydrolases"/>
    <property type="match status" value="1"/>
</dbReference>
<feature type="domain" description="CobW/HypB/UreG nucleotide-binding" evidence="1">
    <location>
        <begin position="5"/>
        <end position="178"/>
    </location>
</feature>
<organism evidence="2 3">
    <name type="scientific">Pseudobutyrivibrio xylanivorans DSM 14809</name>
    <dbReference type="NCBI Taxonomy" id="1123012"/>
    <lineage>
        <taxon>Bacteria</taxon>
        <taxon>Bacillati</taxon>
        <taxon>Bacillota</taxon>
        <taxon>Clostridia</taxon>
        <taxon>Lachnospirales</taxon>
        <taxon>Lachnospiraceae</taxon>
        <taxon>Pseudobutyrivibrio</taxon>
    </lineage>
</organism>
<protein>
    <submittedName>
        <fullName evidence="2">GTPase, G3E family</fullName>
    </submittedName>
</protein>
<dbReference type="AlphaFoldDB" id="A0A1M6ES98"/>
<dbReference type="GO" id="GO:0005737">
    <property type="term" value="C:cytoplasm"/>
    <property type="evidence" value="ECO:0007669"/>
    <property type="project" value="TreeGrafter"/>
</dbReference>
<dbReference type="RefSeq" id="WP_072914665.1">
    <property type="nucleotide sequence ID" value="NZ_FQYQ01000006.1"/>
</dbReference>
<dbReference type="PANTHER" id="PTHR13748">
    <property type="entry name" value="COBW-RELATED"/>
    <property type="match status" value="1"/>
</dbReference>
<dbReference type="InterPro" id="IPR027417">
    <property type="entry name" value="P-loop_NTPase"/>
</dbReference>
<evidence type="ECO:0000259" key="1">
    <source>
        <dbReference type="Pfam" id="PF02492"/>
    </source>
</evidence>
<sequence>MIKVDLITGFLGSGKTTFLKKYAKYFMDKGQHIGILENDYGAVNVDMLLLNELRGDNCELEMVAGGCDADCHRRRFKTKLISMGMSGYDRVIIEPSGIFDVDEFFDSLRDEPLDRWYEIGNVITIVDAKLDENLSEDSDFFLASQIANAGVIVLSRSQLTDEKHISATISHLKRAAEKAKLDKDIESIVFSKDWNELSEEDFTKISGSGYSTHSYIKKLGTDDAGYKTLYFLELPMKKDGLKEKIDALMSDPAFGKIFRAKGFFKDNEVWYQFNATKEDFELNQMPVGQEVFIIIGEEINEEKVKDFFEAK</sequence>